<organism evidence="2 3">
    <name type="scientific">Roseimaritima multifibrata</name>
    <dbReference type="NCBI Taxonomy" id="1930274"/>
    <lineage>
        <taxon>Bacteria</taxon>
        <taxon>Pseudomonadati</taxon>
        <taxon>Planctomycetota</taxon>
        <taxon>Planctomycetia</taxon>
        <taxon>Pirellulales</taxon>
        <taxon>Pirellulaceae</taxon>
        <taxon>Roseimaritima</taxon>
    </lineage>
</organism>
<dbReference type="Proteomes" id="UP000320672">
    <property type="component" value="Chromosome"/>
</dbReference>
<dbReference type="AlphaFoldDB" id="A0A517MAZ5"/>
<dbReference type="RefSeq" id="WP_145350254.1">
    <property type="nucleotide sequence ID" value="NZ_CP036262.1"/>
</dbReference>
<reference evidence="2 3" key="1">
    <citation type="submission" date="2019-02" db="EMBL/GenBank/DDBJ databases">
        <title>Deep-cultivation of Planctomycetes and their phenomic and genomic characterization uncovers novel biology.</title>
        <authorList>
            <person name="Wiegand S."/>
            <person name="Jogler M."/>
            <person name="Boedeker C."/>
            <person name="Pinto D."/>
            <person name="Vollmers J."/>
            <person name="Rivas-Marin E."/>
            <person name="Kohn T."/>
            <person name="Peeters S.H."/>
            <person name="Heuer A."/>
            <person name="Rast P."/>
            <person name="Oberbeckmann S."/>
            <person name="Bunk B."/>
            <person name="Jeske O."/>
            <person name="Meyerdierks A."/>
            <person name="Storesund J.E."/>
            <person name="Kallscheuer N."/>
            <person name="Luecker S."/>
            <person name="Lage O.M."/>
            <person name="Pohl T."/>
            <person name="Merkel B.J."/>
            <person name="Hornburger P."/>
            <person name="Mueller R.-W."/>
            <person name="Bruemmer F."/>
            <person name="Labrenz M."/>
            <person name="Spormann A.M."/>
            <person name="Op den Camp H."/>
            <person name="Overmann J."/>
            <person name="Amann R."/>
            <person name="Jetten M.S.M."/>
            <person name="Mascher T."/>
            <person name="Medema M.H."/>
            <person name="Devos D.P."/>
            <person name="Kaster A.-K."/>
            <person name="Ovreas L."/>
            <person name="Rohde M."/>
            <person name="Galperin M.Y."/>
            <person name="Jogler C."/>
        </authorList>
    </citation>
    <scope>NUCLEOTIDE SEQUENCE [LARGE SCALE GENOMIC DNA]</scope>
    <source>
        <strain evidence="2 3">FF011L</strain>
    </source>
</reference>
<keyword evidence="3" id="KW-1185">Reference proteome</keyword>
<feature type="transmembrane region" description="Helical" evidence="1">
    <location>
        <begin position="30"/>
        <end position="63"/>
    </location>
</feature>
<proteinExistence type="predicted"/>
<evidence type="ECO:0000313" key="3">
    <source>
        <dbReference type="Proteomes" id="UP000320672"/>
    </source>
</evidence>
<keyword evidence="1" id="KW-1133">Transmembrane helix</keyword>
<feature type="transmembrane region" description="Helical" evidence="1">
    <location>
        <begin position="75"/>
        <end position="92"/>
    </location>
</feature>
<protein>
    <submittedName>
        <fullName evidence="2">Uncharacterized protein</fullName>
    </submittedName>
</protein>
<evidence type="ECO:0000256" key="1">
    <source>
        <dbReference type="SAM" id="Phobius"/>
    </source>
</evidence>
<gene>
    <name evidence="2" type="ORF">FF011L_07980</name>
</gene>
<sequence length="234" mass="26187">MESNQATTAFSDLTESAESIQIAPVRVSGFFALLFGLLSILNILTTYFIPLVVAAFVCGAIAFRPSPFGPAVGQKAAVLGMLLALFFGTWGISKSQTMDRGIAEGADQFAADWAELARQGEWEIVMELMNAPSARQNPKMPLKEFYANNPMRIEALSEFRERPDISQMVNARQLLDWQISEPSKIYTDRGKILAVVKFKDASGSIEGELSIEMERKWDEDSERYEWQVRDFKIA</sequence>
<dbReference type="EMBL" id="CP036262">
    <property type="protein sequence ID" value="QDS92062.1"/>
    <property type="molecule type" value="Genomic_DNA"/>
</dbReference>
<name>A0A517MAZ5_9BACT</name>
<dbReference type="KEGG" id="rml:FF011L_07980"/>
<keyword evidence="1" id="KW-0812">Transmembrane</keyword>
<dbReference type="OrthoDB" id="270255at2"/>
<accession>A0A517MAZ5</accession>
<evidence type="ECO:0000313" key="2">
    <source>
        <dbReference type="EMBL" id="QDS92062.1"/>
    </source>
</evidence>
<keyword evidence="1" id="KW-0472">Membrane</keyword>